<dbReference type="CDD" id="cd06850">
    <property type="entry name" value="biotinyl_domain"/>
    <property type="match status" value="1"/>
</dbReference>
<dbReference type="eggNOG" id="COG0511">
    <property type="taxonomic scope" value="Bacteria"/>
</dbReference>
<dbReference type="EMBL" id="JRUQ01000027">
    <property type="protein sequence ID" value="KGT94727.1"/>
    <property type="molecule type" value="Genomic_DNA"/>
</dbReference>
<dbReference type="InterPro" id="IPR011053">
    <property type="entry name" value="Single_hybrid_motif"/>
</dbReference>
<reference evidence="2 3" key="1">
    <citation type="submission" date="2014-10" db="EMBL/GenBank/DDBJ databases">
        <title>Genome sequence of Erwinia typographi M043b.</title>
        <authorList>
            <person name="Chan K.-G."/>
            <person name="Tan W.-S."/>
        </authorList>
    </citation>
    <scope>NUCLEOTIDE SEQUENCE [LARGE SCALE GENOMIC DNA]</scope>
    <source>
        <strain evidence="2 3">M043b</strain>
    </source>
</reference>
<keyword evidence="3" id="KW-1185">Reference proteome</keyword>
<comment type="caution">
    <text evidence="2">The sequence shown here is derived from an EMBL/GenBank/DDBJ whole genome shotgun (WGS) entry which is preliminary data.</text>
</comment>
<protein>
    <submittedName>
        <fullName evidence="2">Biotin attachment protein</fullName>
    </submittedName>
</protein>
<evidence type="ECO:0000259" key="1">
    <source>
        <dbReference type="Pfam" id="PF00364"/>
    </source>
</evidence>
<accession>A0A0A3Z6L2</accession>
<dbReference type="Gene3D" id="2.40.50.100">
    <property type="match status" value="1"/>
</dbReference>
<feature type="domain" description="Lipoyl-binding" evidence="1">
    <location>
        <begin position="70"/>
        <end position="140"/>
    </location>
</feature>
<evidence type="ECO:0000313" key="3">
    <source>
        <dbReference type="Proteomes" id="UP000030351"/>
    </source>
</evidence>
<name>A0A0A3Z6L2_9GAMM</name>
<proteinExistence type="predicted"/>
<dbReference type="InterPro" id="IPR000089">
    <property type="entry name" value="Biotin_lipoyl"/>
</dbReference>
<dbReference type="STRING" id="371042.NG99_08175"/>
<organism evidence="2 3">
    <name type="scientific">Erwinia typographi</name>
    <dbReference type="NCBI Taxonomy" id="371042"/>
    <lineage>
        <taxon>Bacteria</taxon>
        <taxon>Pseudomonadati</taxon>
        <taxon>Pseudomonadota</taxon>
        <taxon>Gammaproteobacteria</taxon>
        <taxon>Enterobacterales</taxon>
        <taxon>Erwiniaceae</taxon>
        <taxon>Erwinia</taxon>
    </lineage>
</organism>
<dbReference type="AlphaFoldDB" id="A0A0A3Z6L2"/>
<evidence type="ECO:0000313" key="2">
    <source>
        <dbReference type="EMBL" id="KGT94727.1"/>
    </source>
</evidence>
<dbReference type="OrthoDB" id="6432902at2"/>
<dbReference type="Pfam" id="PF00364">
    <property type="entry name" value="Biotin_lipoyl"/>
    <property type="match status" value="1"/>
</dbReference>
<dbReference type="RefSeq" id="WP_034891077.1">
    <property type="nucleotide sequence ID" value="NZ_JRUQ01000027.1"/>
</dbReference>
<gene>
    <name evidence="2" type="ORF">NG99_08175</name>
</gene>
<dbReference type="SUPFAM" id="SSF51230">
    <property type="entry name" value="Single hybrid motif"/>
    <property type="match status" value="1"/>
</dbReference>
<sequence length="147" mass="15630">MENRSLALRDLRNIAHRMRASGLASIEFGGNNYHVRMEYAPLAAQLLPQAQEVITAEPRAAEDATAALCAPMPGTVLLQHPANGLPFTAPGAAVEKNAMLALLKVGLIYLPLRSPVSGTVESLGVDQGDCVEYGSEIMVLRHAEKAA</sequence>
<dbReference type="Proteomes" id="UP000030351">
    <property type="component" value="Unassembled WGS sequence"/>
</dbReference>